<accession>A0A0D0D8Q0</accession>
<feature type="chain" id="PRO_5002208910" evidence="1">
    <location>
        <begin position="27"/>
        <end position="140"/>
    </location>
</feature>
<feature type="signal peptide" evidence="1">
    <location>
        <begin position="1"/>
        <end position="26"/>
    </location>
</feature>
<dbReference type="InParanoid" id="A0A0D0D8Q0"/>
<dbReference type="EMBL" id="KN827296">
    <property type="protein sequence ID" value="KIK76779.1"/>
    <property type="molecule type" value="Genomic_DNA"/>
</dbReference>
<sequence length="140" mass="14900">MWSQGTVGWPKAWVAGTLVLVLSSSAERPMGLWTDPRATISLLSDGAADEPGPGPRFLVSSAVFGRSDRLLVAALPARDRESTRYVQLPPRTRFAVNNSSNVVAASNVPLSLPAVTSTVSTVSLIGSWGRRGLRVLLICE</sequence>
<keyword evidence="1" id="KW-0732">Signal</keyword>
<protein>
    <submittedName>
        <fullName evidence="2">Unplaced genomic scaffold scaffold_2474, whole genome shotgun sequence</fullName>
    </submittedName>
</protein>
<dbReference type="HOGENOM" id="CLU_1835792_0_0_1"/>
<dbReference type="AlphaFoldDB" id="A0A0D0D8Q0"/>
<name>A0A0D0D8Q0_9AGAM</name>
<evidence type="ECO:0000256" key="1">
    <source>
        <dbReference type="SAM" id="SignalP"/>
    </source>
</evidence>
<reference evidence="2 3" key="1">
    <citation type="submission" date="2014-04" db="EMBL/GenBank/DDBJ databases">
        <authorList>
            <consortium name="DOE Joint Genome Institute"/>
            <person name="Kuo A."/>
            <person name="Kohler A."/>
            <person name="Jargeat P."/>
            <person name="Nagy L.G."/>
            <person name="Floudas D."/>
            <person name="Copeland A."/>
            <person name="Barry K.W."/>
            <person name="Cichocki N."/>
            <person name="Veneault-Fourrey C."/>
            <person name="LaButti K."/>
            <person name="Lindquist E.A."/>
            <person name="Lipzen A."/>
            <person name="Lundell T."/>
            <person name="Morin E."/>
            <person name="Murat C."/>
            <person name="Sun H."/>
            <person name="Tunlid A."/>
            <person name="Henrissat B."/>
            <person name="Grigoriev I.V."/>
            <person name="Hibbett D.S."/>
            <person name="Martin F."/>
            <person name="Nordberg H.P."/>
            <person name="Cantor M.N."/>
            <person name="Hua S.X."/>
        </authorList>
    </citation>
    <scope>NUCLEOTIDE SEQUENCE [LARGE SCALE GENOMIC DNA]</scope>
    <source>
        <strain evidence="2 3">Ve08.2h10</strain>
    </source>
</reference>
<proteinExistence type="predicted"/>
<evidence type="ECO:0000313" key="2">
    <source>
        <dbReference type="EMBL" id="KIK76779.1"/>
    </source>
</evidence>
<gene>
    <name evidence="2" type="ORF">PAXRUDRAFT_411892</name>
</gene>
<dbReference type="Proteomes" id="UP000054538">
    <property type="component" value="Unassembled WGS sequence"/>
</dbReference>
<reference evidence="3" key="2">
    <citation type="submission" date="2015-01" db="EMBL/GenBank/DDBJ databases">
        <title>Evolutionary Origins and Diversification of the Mycorrhizal Mutualists.</title>
        <authorList>
            <consortium name="DOE Joint Genome Institute"/>
            <consortium name="Mycorrhizal Genomics Consortium"/>
            <person name="Kohler A."/>
            <person name="Kuo A."/>
            <person name="Nagy L.G."/>
            <person name="Floudas D."/>
            <person name="Copeland A."/>
            <person name="Barry K.W."/>
            <person name="Cichocki N."/>
            <person name="Veneault-Fourrey C."/>
            <person name="LaButti K."/>
            <person name="Lindquist E.A."/>
            <person name="Lipzen A."/>
            <person name="Lundell T."/>
            <person name="Morin E."/>
            <person name="Murat C."/>
            <person name="Riley R."/>
            <person name="Ohm R."/>
            <person name="Sun H."/>
            <person name="Tunlid A."/>
            <person name="Henrissat B."/>
            <person name="Grigoriev I.V."/>
            <person name="Hibbett D.S."/>
            <person name="Martin F."/>
        </authorList>
    </citation>
    <scope>NUCLEOTIDE SEQUENCE [LARGE SCALE GENOMIC DNA]</scope>
    <source>
        <strain evidence="3">Ve08.2h10</strain>
    </source>
</reference>
<evidence type="ECO:0000313" key="3">
    <source>
        <dbReference type="Proteomes" id="UP000054538"/>
    </source>
</evidence>
<keyword evidence="3" id="KW-1185">Reference proteome</keyword>
<organism evidence="2 3">
    <name type="scientific">Paxillus rubicundulus Ve08.2h10</name>
    <dbReference type="NCBI Taxonomy" id="930991"/>
    <lineage>
        <taxon>Eukaryota</taxon>
        <taxon>Fungi</taxon>
        <taxon>Dikarya</taxon>
        <taxon>Basidiomycota</taxon>
        <taxon>Agaricomycotina</taxon>
        <taxon>Agaricomycetes</taxon>
        <taxon>Agaricomycetidae</taxon>
        <taxon>Boletales</taxon>
        <taxon>Paxilineae</taxon>
        <taxon>Paxillaceae</taxon>
        <taxon>Paxillus</taxon>
    </lineage>
</organism>